<dbReference type="InterPro" id="IPR002645">
    <property type="entry name" value="STAS_dom"/>
</dbReference>
<dbReference type="Proteomes" id="UP000321353">
    <property type="component" value="Chromosome"/>
</dbReference>
<evidence type="ECO:0000313" key="2">
    <source>
        <dbReference type="EMBL" id="QEG01612.1"/>
    </source>
</evidence>
<reference evidence="2 3" key="1">
    <citation type="submission" date="2019-02" db="EMBL/GenBank/DDBJ databases">
        <title>Planctomycetal bacteria perform biofilm scaping via a novel small molecule.</title>
        <authorList>
            <person name="Jeske O."/>
            <person name="Boedeker C."/>
            <person name="Wiegand S."/>
            <person name="Breitling P."/>
            <person name="Kallscheuer N."/>
            <person name="Jogler M."/>
            <person name="Rohde M."/>
            <person name="Petersen J."/>
            <person name="Medema M.H."/>
            <person name="Surup F."/>
            <person name="Jogler C."/>
        </authorList>
    </citation>
    <scope>NUCLEOTIDE SEQUENCE [LARGE SCALE GENOMIC DNA]</scope>
    <source>
        <strain evidence="2 3">Mal15</strain>
    </source>
</reference>
<dbReference type="EMBL" id="CP036264">
    <property type="protein sequence ID" value="QEG01612.1"/>
    <property type="molecule type" value="Genomic_DNA"/>
</dbReference>
<dbReference type="GO" id="GO:0043856">
    <property type="term" value="F:anti-sigma factor antagonist activity"/>
    <property type="evidence" value="ECO:0007669"/>
    <property type="project" value="TreeGrafter"/>
</dbReference>
<proteinExistence type="predicted"/>
<sequence length="138" mass="14957">MSSPSAVEIHFHDSSMVVSPSLKVINRRKSAGQISSRVSAELDQPRECLVTDVVIDLGQVTWISSAGLNELIRLQAQSRASGVNLRLRSLSETVRDVFRITRLERMFEFEGLGDDEFAVAAPTAEIEGAAAAQATVSV</sequence>
<dbReference type="Gene3D" id="3.30.750.24">
    <property type="entry name" value="STAS domain"/>
    <property type="match status" value="1"/>
</dbReference>
<dbReference type="RefSeq" id="WP_147870670.1">
    <property type="nucleotide sequence ID" value="NZ_CP036264.1"/>
</dbReference>
<organism evidence="2 3">
    <name type="scientific">Stieleria maiorica</name>
    <dbReference type="NCBI Taxonomy" id="2795974"/>
    <lineage>
        <taxon>Bacteria</taxon>
        <taxon>Pseudomonadati</taxon>
        <taxon>Planctomycetota</taxon>
        <taxon>Planctomycetia</taxon>
        <taxon>Pirellulales</taxon>
        <taxon>Pirellulaceae</taxon>
        <taxon>Stieleria</taxon>
    </lineage>
</organism>
<evidence type="ECO:0000259" key="1">
    <source>
        <dbReference type="PROSITE" id="PS50801"/>
    </source>
</evidence>
<protein>
    <submittedName>
        <fullName evidence="2">STAS domain protein</fullName>
    </submittedName>
</protein>
<accession>A0A5B9MK12</accession>
<dbReference type="PANTHER" id="PTHR33495">
    <property type="entry name" value="ANTI-SIGMA FACTOR ANTAGONIST TM_1081-RELATED-RELATED"/>
    <property type="match status" value="1"/>
</dbReference>
<dbReference type="PROSITE" id="PS50801">
    <property type="entry name" value="STAS"/>
    <property type="match status" value="1"/>
</dbReference>
<dbReference type="CDD" id="cd07043">
    <property type="entry name" value="STAS_anti-anti-sigma_factors"/>
    <property type="match status" value="1"/>
</dbReference>
<dbReference type="KEGG" id="smam:Mal15_56900"/>
<keyword evidence="3" id="KW-1185">Reference proteome</keyword>
<feature type="domain" description="STAS" evidence="1">
    <location>
        <begin position="30"/>
        <end position="133"/>
    </location>
</feature>
<dbReference type="SUPFAM" id="SSF52091">
    <property type="entry name" value="SpoIIaa-like"/>
    <property type="match status" value="1"/>
</dbReference>
<name>A0A5B9MK12_9BACT</name>
<dbReference type="Pfam" id="PF01740">
    <property type="entry name" value="STAS"/>
    <property type="match status" value="1"/>
</dbReference>
<gene>
    <name evidence="2" type="ORF">Mal15_56900</name>
</gene>
<dbReference type="AlphaFoldDB" id="A0A5B9MK12"/>
<dbReference type="InterPro" id="IPR036513">
    <property type="entry name" value="STAS_dom_sf"/>
</dbReference>
<evidence type="ECO:0000313" key="3">
    <source>
        <dbReference type="Proteomes" id="UP000321353"/>
    </source>
</evidence>